<name>A0A4Y3KJA0_9CELL</name>
<keyword evidence="5" id="KW-1185">Reference proteome</keyword>
<feature type="transmembrane region" description="Helical" evidence="1">
    <location>
        <begin position="173"/>
        <end position="189"/>
    </location>
</feature>
<keyword evidence="1" id="KW-0472">Membrane</keyword>
<sequence>MPTPHDLALPDAAPRPAGVASARAGSSAVVQGFRRDVQGLRAVAVVLVLAFHAGLPVPGGFVGVDVFFVVSGFLITGLVADEVLRTGRLRLGRFYARRARRLLPAAALTLVAVVVMTSVWLPVTRWRDIAGDVVATSLYVVNWRLADRSVDYLAQDAAPSPVQHFWSLAVEEQFYVVWPLLVVALVALARLRGRRVTRRGLAVGVAVIGGASLVWSVALTAADPSRAYFVTTTRAWELAAGALLALLAHRVARLPQRALVVAGWLGLALIGYAAFALSGATPFPGVAAALPVGGTVLVLAAGIAGPGVRPLGARVLQPVGATSYSLYLWHWPAVVLATGLAGGPPPTSALVLAVALSVLPAVASYVLVEKPLHTSARLRASVGRSAVVGVVCTLVGVVAAGLLLRAVPGTPDDVAAPGAQVLRDGTWQGPDPTTDLHRLVPALADATLDVAELYEGDCHQNALGTDPAACTFGDAASSTVVALVGDSHAGQWQPPLAAIAQDEGWRLDTYTKGSCALTSARTWLGTVDGPYTQCGQWNDAVVEHLLADPPDVVVTSNNQIEVVGDDGARLTGPAGDAAAVAGLQDAWARLTDAGIPVVVVGDTPWVGFDVPECVALHEDTWAVDCTVPADVPERRSGLAQQRAAATAADVPLLDLTELLCPDGSCPAIVGGVLVWRDVSHVTASYVRTLEPELRDWLVPLVAPR</sequence>
<dbReference type="AlphaFoldDB" id="A0A4Y3KJA0"/>
<evidence type="ECO:0000313" key="4">
    <source>
        <dbReference type="EMBL" id="GEA83175.1"/>
    </source>
</evidence>
<dbReference type="PANTHER" id="PTHR23028:SF53">
    <property type="entry name" value="ACYL_TRANSF_3 DOMAIN-CONTAINING PROTEIN"/>
    <property type="match status" value="1"/>
</dbReference>
<keyword evidence="4" id="KW-0012">Acyltransferase</keyword>
<dbReference type="RefSeq" id="WP_170210865.1">
    <property type="nucleotide sequence ID" value="NZ_BJLQ01000003.1"/>
</dbReference>
<dbReference type="InterPro" id="IPR002656">
    <property type="entry name" value="Acyl_transf_3_dom"/>
</dbReference>
<dbReference type="Pfam" id="PF01757">
    <property type="entry name" value="Acyl_transf_3"/>
    <property type="match status" value="1"/>
</dbReference>
<gene>
    <name evidence="4" type="ORF">CGE01nite_04260</name>
</gene>
<feature type="transmembrane region" description="Helical" evidence="1">
    <location>
        <begin position="259"/>
        <end position="280"/>
    </location>
</feature>
<keyword evidence="1" id="KW-0812">Transmembrane</keyword>
<dbReference type="GO" id="GO:0016747">
    <property type="term" value="F:acyltransferase activity, transferring groups other than amino-acyl groups"/>
    <property type="evidence" value="ECO:0007669"/>
    <property type="project" value="InterPro"/>
</dbReference>
<keyword evidence="1" id="KW-1133">Transmembrane helix</keyword>
<comment type="caution">
    <text evidence="4">The sequence shown here is derived from an EMBL/GenBank/DDBJ whole genome shotgun (WGS) entry which is preliminary data.</text>
</comment>
<evidence type="ECO:0000256" key="1">
    <source>
        <dbReference type="SAM" id="Phobius"/>
    </source>
</evidence>
<feature type="transmembrane region" description="Helical" evidence="1">
    <location>
        <begin position="326"/>
        <end position="343"/>
    </location>
</feature>
<accession>A0A4Y3KJA0</accession>
<evidence type="ECO:0000313" key="5">
    <source>
        <dbReference type="Proteomes" id="UP000320461"/>
    </source>
</evidence>
<feature type="transmembrane region" description="Helical" evidence="1">
    <location>
        <begin position="61"/>
        <end position="81"/>
    </location>
</feature>
<feature type="transmembrane region" description="Helical" evidence="1">
    <location>
        <begin position="380"/>
        <end position="404"/>
    </location>
</feature>
<dbReference type="InterPro" id="IPR043968">
    <property type="entry name" value="SGNH"/>
</dbReference>
<feature type="transmembrane region" description="Helical" evidence="1">
    <location>
        <begin position="349"/>
        <end position="368"/>
    </location>
</feature>
<feature type="domain" description="SGNH" evidence="3">
    <location>
        <begin position="457"/>
        <end position="694"/>
    </location>
</feature>
<dbReference type="PANTHER" id="PTHR23028">
    <property type="entry name" value="ACETYLTRANSFERASE"/>
    <property type="match status" value="1"/>
</dbReference>
<feature type="domain" description="Acyltransferase 3" evidence="2">
    <location>
        <begin position="37"/>
        <end position="364"/>
    </location>
</feature>
<dbReference type="InterPro" id="IPR050879">
    <property type="entry name" value="Acyltransferase_3"/>
</dbReference>
<proteinExistence type="predicted"/>
<feature type="transmembrane region" description="Helical" evidence="1">
    <location>
        <begin position="286"/>
        <end position="305"/>
    </location>
</feature>
<organism evidence="4 5">
    <name type="scientific">Cellulomonas gelida</name>
    <dbReference type="NCBI Taxonomy" id="1712"/>
    <lineage>
        <taxon>Bacteria</taxon>
        <taxon>Bacillati</taxon>
        <taxon>Actinomycetota</taxon>
        <taxon>Actinomycetes</taxon>
        <taxon>Micrococcales</taxon>
        <taxon>Cellulomonadaceae</taxon>
        <taxon>Cellulomonas</taxon>
    </lineage>
</organism>
<dbReference type="EMBL" id="BJLQ01000003">
    <property type="protein sequence ID" value="GEA83175.1"/>
    <property type="molecule type" value="Genomic_DNA"/>
</dbReference>
<protein>
    <submittedName>
        <fullName evidence="4">Acyltransferase</fullName>
    </submittedName>
</protein>
<reference evidence="4 5" key="1">
    <citation type="submission" date="2019-06" db="EMBL/GenBank/DDBJ databases">
        <title>Whole genome shotgun sequence of Cellulomonas gelida NBRC 3748.</title>
        <authorList>
            <person name="Hosoyama A."/>
            <person name="Uohara A."/>
            <person name="Ohji S."/>
            <person name="Ichikawa N."/>
        </authorList>
    </citation>
    <scope>NUCLEOTIDE SEQUENCE [LARGE SCALE GENOMIC DNA]</scope>
    <source>
        <strain evidence="4 5">NBRC 3748</strain>
    </source>
</reference>
<dbReference type="Proteomes" id="UP000320461">
    <property type="component" value="Unassembled WGS sequence"/>
</dbReference>
<feature type="transmembrane region" description="Helical" evidence="1">
    <location>
        <begin position="201"/>
        <end position="221"/>
    </location>
</feature>
<keyword evidence="4" id="KW-0808">Transferase</keyword>
<feature type="transmembrane region" description="Helical" evidence="1">
    <location>
        <begin position="227"/>
        <end position="247"/>
    </location>
</feature>
<dbReference type="GO" id="GO:0009103">
    <property type="term" value="P:lipopolysaccharide biosynthetic process"/>
    <property type="evidence" value="ECO:0007669"/>
    <property type="project" value="TreeGrafter"/>
</dbReference>
<evidence type="ECO:0000259" key="3">
    <source>
        <dbReference type="Pfam" id="PF19040"/>
    </source>
</evidence>
<dbReference type="Pfam" id="PF19040">
    <property type="entry name" value="SGNH"/>
    <property type="match status" value="1"/>
</dbReference>
<feature type="transmembrane region" description="Helical" evidence="1">
    <location>
        <begin position="102"/>
        <end position="123"/>
    </location>
</feature>
<evidence type="ECO:0000259" key="2">
    <source>
        <dbReference type="Pfam" id="PF01757"/>
    </source>
</evidence>
<dbReference type="GO" id="GO:0016020">
    <property type="term" value="C:membrane"/>
    <property type="evidence" value="ECO:0007669"/>
    <property type="project" value="TreeGrafter"/>
</dbReference>